<keyword evidence="1" id="KW-0472">Membrane</keyword>
<dbReference type="RefSeq" id="WP_023842457.1">
    <property type="nucleotide sequence ID" value="NC_022995.1"/>
</dbReference>
<organism evidence="2">
    <name type="scientific">Burkholderia sp. M701</name>
    <dbReference type="NCBI Taxonomy" id="326454"/>
    <lineage>
        <taxon>Bacteria</taxon>
        <taxon>Pseudomonadati</taxon>
        <taxon>Pseudomonadota</taxon>
        <taxon>Betaproteobacteria</taxon>
        <taxon>Burkholderiales</taxon>
        <taxon>Burkholderiaceae</taxon>
        <taxon>Burkholderia</taxon>
    </lineage>
</organism>
<keyword evidence="1" id="KW-1133">Transmembrane helix</keyword>
<proteinExistence type="predicted"/>
<protein>
    <submittedName>
        <fullName evidence="2">Uncharacterized protein</fullName>
    </submittedName>
</protein>
<geneLocation type="plasmid" evidence="2">
    <name>pM7012</name>
</geneLocation>
<keyword evidence="1" id="KW-0812">Transmembrane</keyword>
<accession>V5YNS3</accession>
<dbReference type="AlphaFoldDB" id="V5YNS3"/>
<keyword evidence="2" id="KW-0614">Plasmid</keyword>
<feature type="transmembrane region" description="Helical" evidence="1">
    <location>
        <begin position="49"/>
        <end position="67"/>
    </location>
</feature>
<evidence type="ECO:0000313" key="2">
    <source>
        <dbReference type="EMBL" id="BAO18914.1"/>
    </source>
</evidence>
<reference evidence="2" key="2">
    <citation type="submission" date="2024-06" db="EMBL/GenBank/DDBJ databases">
        <authorList>
            <person name="Sakai Y."/>
            <person name="Fujii T."/>
        </authorList>
    </citation>
    <scope>NUCLEOTIDE SEQUENCE</scope>
    <source>
        <strain evidence="2">M701</strain>
        <plasmid evidence="2">pM7012</plasmid>
    </source>
</reference>
<sequence>MTSSRSASRKAYMRSLLVLLGLCVLAGLCFALAARVLHYFAPSLSLLERFAIWYAVGLACDLYWPIRYRSNMSGFWGEAIRDSFFVALAGPLAFVLGMPL</sequence>
<name>V5YNS3_9BURK</name>
<dbReference type="EMBL" id="AB853026">
    <property type="protein sequence ID" value="BAO18914.1"/>
    <property type="molecule type" value="Genomic_DNA"/>
</dbReference>
<evidence type="ECO:0000256" key="1">
    <source>
        <dbReference type="SAM" id="Phobius"/>
    </source>
</evidence>
<feature type="transmembrane region" description="Helical" evidence="1">
    <location>
        <begin position="79"/>
        <end position="98"/>
    </location>
</feature>
<reference evidence="2" key="1">
    <citation type="journal article" date="2014" name="Microbiology">
        <title>A 2,4-dichlorophenoxyacetic acid degradation plasmid pM7012 discloses distribution of an unclassified megaplasmid group across bacterial species.</title>
        <authorList>
            <person name="Sakai Y."/>
            <person name="Ogawa N."/>
            <person name="Shimomura Y."/>
            <person name="Fujii T."/>
        </authorList>
    </citation>
    <scope>NUCLEOTIDE SEQUENCE</scope>
    <source>
        <strain evidence="2">M701</strain>
    </source>
</reference>